<name>A0A286F6Y2_9BACT</name>
<reference evidence="2" key="1">
    <citation type="submission" date="2017-09" db="EMBL/GenBank/DDBJ databases">
        <authorList>
            <person name="Varghese N."/>
            <person name="Submissions S."/>
        </authorList>
    </citation>
    <scope>NUCLEOTIDE SEQUENCE [LARGE SCALE GENOMIC DNA]</scope>
    <source>
        <strain evidence="2">DSM 29961</strain>
    </source>
</reference>
<protein>
    <submittedName>
        <fullName evidence="1">Uncharacterized protein</fullName>
    </submittedName>
</protein>
<evidence type="ECO:0000313" key="2">
    <source>
        <dbReference type="Proteomes" id="UP000219452"/>
    </source>
</evidence>
<sequence length="323" mass="36874">MFDHIGVSLFTGKDTPNLSYLTDTGNIWQGWQQYRLEGVCPLKVQYKAQLRELKISGSLPYLSRGHNYPAEATDLREAMDYISQLIGLNVFSGSIDVFEFGQFVTVPLRVDIMLANHTHLKGFVARGYLNQKSKFFDSSALRVKLYDANENFKQKVKGEAKRALRDDFGFKPGKHCLKVENHYKKPEIYFKQRVLVADLFNPSFVNLCKVDLLETYQRIRKTPAGAMPTNKKDLPASMLPLLVLKDLEAIHGFSMEELLTQKLKTIPEEVLTSEDRKARKRQLKKMLGLVASANADSPFDVSHLLEEVLTIHEESSKLEEYQP</sequence>
<dbReference type="EMBL" id="OCNH01000001">
    <property type="protein sequence ID" value="SOD78987.1"/>
    <property type="molecule type" value="Genomic_DNA"/>
</dbReference>
<proteinExistence type="predicted"/>
<evidence type="ECO:0000313" key="1">
    <source>
        <dbReference type="EMBL" id="SOD78987.1"/>
    </source>
</evidence>
<dbReference type="RefSeq" id="WP_097124427.1">
    <property type="nucleotide sequence ID" value="NZ_OCNH01000001.1"/>
</dbReference>
<dbReference type="OrthoDB" id="933765at2"/>
<organism evidence="1 2">
    <name type="scientific">Spirosoma fluviale</name>
    <dbReference type="NCBI Taxonomy" id="1597977"/>
    <lineage>
        <taxon>Bacteria</taxon>
        <taxon>Pseudomonadati</taxon>
        <taxon>Bacteroidota</taxon>
        <taxon>Cytophagia</taxon>
        <taxon>Cytophagales</taxon>
        <taxon>Cytophagaceae</taxon>
        <taxon>Spirosoma</taxon>
    </lineage>
</organism>
<accession>A0A286F6Y2</accession>
<gene>
    <name evidence="1" type="ORF">SAMN06269250_0742</name>
</gene>
<keyword evidence="2" id="KW-1185">Reference proteome</keyword>
<dbReference type="AlphaFoldDB" id="A0A286F6Y2"/>
<dbReference type="Proteomes" id="UP000219452">
    <property type="component" value="Unassembled WGS sequence"/>
</dbReference>